<organism evidence="2 3">
    <name type="scientific">Microthlaspi erraticum</name>
    <dbReference type="NCBI Taxonomy" id="1685480"/>
    <lineage>
        <taxon>Eukaryota</taxon>
        <taxon>Viridiplantae</taxon>
        <taxon>Streptophyta</taxon>
        <taxon>Embryophyta</taxon>
        <taxon>Tracheophyta</taxon>
        <taxon>Spermatophyta</taxon>
        <taxon>Magnoliopsida</taxon>
        <taxon>eudicotyledons</taxon>
        <taxon>Gunneridae</taxon>
        <taxon>Pentapetalae</taxon>
        <taxon>rosids</taxon>
        <taxon>malvids</taxon>
        <taxon>Brassicales</taxon>
        <taxon>Brassicaceae</taxon>
        <taxon>Coluteocarpeae</taxon>
        <taxon>Microthlaspi</taxon>
    </lineage>
</organism>
<evidence type="ECO:0008006" key="4">
    <source>
        <dbReference type="Google" id="ProtNLM"/>
    </source>
</evidence>
<sequence length="186" mass="21213">MQCGSAGLQRDESMRIYCGTLFLFAMWFPWTTRFDQKNLKGIFPCNALFNNLDHLLWRAHEGGDSEKALASFPWIVWFIWKARNEKVFEGKDIMPLDTLQQAMAETEAWTVAQIVAEALDETQKNNPPILPNQNVIYPRCQVDASWVYETNLFGGGLVMELEADSRVTGSFANPQVLSPLHAEFHI</sequence>
<accession>A0A6D2KMX7</accession>
<keyword evidence="1" id="KW-0812">Transmembrane</keyword>
<dbReference type="EMBL" id="CACVBM020001584">
    <property type="protein sequence ID" value="CAA7054680.1"/>
    <property type="molecule type" value="Genomic_DNA"/>
</dbReference>
<evidence type="ECO:0000313" key="2">
    <source>
        <dbReference type="EMBL" id="CAA7054680.1"/>
    </source>
</evidence>
<protein>
    <recommendedName>
        <fullName evidence="4">RNase H type-1 domain-containing protein</fullName>
    </recommendedName>
</protein>
<dbReference type="AlphaFoldDB" id="A0A6D2KMX7"/>
<keyword evidence="1" id="KW-1133">Transmembrane helix</keyword>
<gene>
    <name evidence="2" type="ORF">MERR_LOCUS41916</name>
</gene>
<dbReference type="OrthoDB" id="1752140at2759"/>
<keyword evidence="3" id="KW-1185">Reference proteome</keyword>
<reference evidence="2" key="1">
    <citation type="submission" date="2020-01" db="EMBL/GenBank/DDBJ databases">
        <authorList>
            <person name="Mishra B."/>
        </authorList>
    </citation>
    <scope>NUCLEOTIDE SEQUENCE [LARGE SCALE GENOMIC DNA]</scope>
</reference>
<name>A0A6D2KMX7_9BRAS</name>
<dbReference type="Proteomes" id="UP000467841">
    <property type="component" value="Unassembled WGS sequence"/>
</dbReference>
<evidence type="ECO:0000313" key="3">
    <source>
        <dbReference type="Proteomes" id="UP000467841"/>
    </source>
</evidence>
<proteinExistence type="predicted"/>
<evidence type="ECO:0000256" key="1">
    <source>
        <dbReference type="SAM" id="Phobius"/>
    </source>
</evidence>
<feature type="transmembrane region" description="Helical" evidence="1">
    <location>
        <begin position="14"/>
        <end position="30"/>
    </location>
</feature>
<comment type="caution">
    <text evidence="2">The sequence shown here is derived from an EMBL/GenBank/DDBJ whole genome shotgun (WGS) entry which is preliminary data.</text>
</comment>
<keyword evidence="1" id="KW-0472">Membrane</keyword>